<evidence type="ECO:0000256" key="6">
    <source>
        <dbReference type="ARBA" id="ARBA00023010"/>
    </source>
</evidence>
<dbReference type="Pfam" id="PF07575">
    <property type="entry name" value="Nucleopor_Nup85"/>
    <property type="match status" value="1"/>
</dbReference>
<dbReference type="GO" id="GO:0006606">
    <property type="term" value="P:protein import into nucleus"/>
    <property type="evidence" value="ECO:0007669"/>
    <property type="project" value="TreeGrafter"/>
</dbReference>
<organism evidence="10 11">
    <name type="scientific">Malassezia vespertilionis</name>
    <dbReference type="NCBI Taxonomy" id="2020962"/>
    <lineage>
        <taxon>Eukaryota</taxon>
        <taxon>Fungi</taxon>
        <taxon>Dikarya</taxon>
        <taxon>Basidiomycota</taxon>
        <taxon>Ustilaginomycotina</taxon>
        <taxon>Malasseziomycetes</taxon>
        <taxon>Malasseziales</taxon>
        <taxon>Malasseziaceae</taxon>
        <taxon>Malassezia</taxon>
    </lineage>
</organism>
<evidence type="ECO:0000256" key="3">
    <source>
        <dbReference type="ARBA" id="ARBA00022448"/>
    </source>
</evidence>
<keyword evidence="4 9" id="KW-0509">mRNA transport</keyword>
<dbReference type="STRING" id="2020962.A0A2N1J9L6"/>
<dbReference type="GO" id="GO:0031965">
    <property type="term" value="C:nuclear membrane"/>
    <property type="evidence" value="ECO:0007669"/>
    <property type="project" value="UniProtKB-UniRule"/>
</dbReference>
<reference evidence="10 11" key="1">
    <citation type="submission" date="2017-10" db="EMBL/GenBank/DDBJ databases">
        <title>A novel species of cold-tolerant Malassezia isolated from bats.</title>
        <authorList>
            <person name="Lorch J.M."/>
            <person name="Palmer J.M."/>
            <person name="Vanderwolf K.J."/>
            <person name="Schmidt K.Z."/>
            <person name="Verant M.L."/>
            <person name="Weller T.J."/>
            <person name="Blehert D.S."/>
        </authorList>
    </citation>
    <scope>NUCLEOTIDE SEQUENCE [LARGE SCALE GENOMIC DNA]</scope>
    <source>
        <strain evidence="10 11">NWHC:44797-103</strain>
    </source>
</reference>
<evidence type="ECO:0000256" key="2">
    <source>
        <dbReference type="ARBA" id="ARBA00005573"/>
    </source>
</evidence>
<evidence type="ECO:0000256" key="7">
    <source>
        <dbReference type="ARBA" id="ARBA00023132"/>
    </source>
</evidence>
<protein>
    <recommendedName>
        <fullName evidence="9">Nuclear pore complex protein Nup85</fullName>
    </recommendedName>
</protein>
<evidence type="ECO:0000256" key="1">
    <source>
        <dbReference type="ARBA" id="ARBA00004567"/>
    </source>
</evidence>
<dbReference type="InterPro" id="IPR011502">
    <property type="entry name" value="Nucleoporin_Nup85"/>
</dbReference>
<evidence type="ECO:0000256" key="5">
    <source>
        <dbReference type="ARBA" id="ARBA00022927"/>
    </source>
</evidence>
<evidence type="ECO:0000256" key="8">
    <source>
        <dbReference type="ARBA" id="ARBA00023242"/>
    </source>
</evidence>
<dbReference type="GO" id="GO:0017056">
    <property type="term" value="F:structural constituent of nuclear pore"/>
    <property type="evidence" value="ECO:0007669"/>
    <property type="project" value="TreeGrafter"/>
</dbReference>
<dbReference type="OrthoDB" id="17644at2759"/>
<keyword evidence="5 9" id="KW-0653">Protein transport</keyword>
<dbReference type="GO" id="GO:0031080">
    <property type="term" value="C:nuclear pore outer ring"/>
    <property type="evidence" value="ECO:0007669"/>
    <property type="project" value="TreeGrafter"/>
</dbReference>
<dbReference type="PANTHER" id="PTHR13373:SF21">
    <property type="entry name" value="NUCLEAR PORE COMPLEX PROTEIN NUP85"/>
    <property type="match status" value="1"/>
</dbReference>
<evidence type="ECO:0000256" key="4">
    <source>
        <dbReference type="ARBA" id="ARBA00022816"/>
    </source>
</evidence>
<keyword evidence="7 9" id="KW-0906">Nuclear pore complex</keyword>
<dbReference type="GO" id="GO:0006406">
    <property type="term" value="P:mRNA export from nucleus"/>
    <property type="evidence" value="ECO:0007669"/>
    <property type="project" value="TreeGrafter"/>
</dbReference>
<keyword evidence="8 9" id="KW-0539">Nucleus</keyword>
<keyword evidence="11" id="KW-1185">Reference proteome</keyword>
<comment type="similarity">
    <text evidence="2 9">Belongs to the nucleoporin Nup85 family.</text>
</comment>
<dbReference type="EMBL" id="KZ454992">
    <property type="protein sequence ID" value="PKI83250.1"/>
    <property type="molecule type" value="Genomic_DNA"/>
</dbReference>
<comment type="function">
    <text evidence="9">Functions as a component of the nuclear pore complex (NPC).</text>
</comment>
<evidence type="ECO:0000256" key="9">
    <source>
        <dbReference type="RuleBase" id="RU365073"/>
    </source>
</evidence>
<dbReference type="GO" id="GO:0045893">
    <property type="term" value="P:positive regulation of DNA-templated transcription"/>
    <property type="evidence" value="ECO:0007669"/>
    <property type="project" value="TreeGrafter"/>
</dbReference>
<evidence type="ECO:0000313" key="10">
    <source>
        <dbReference type="EMBL" id="PKI83250.1"/>
    </source>
</evidence>
<sequence length="664" mass="74497">MSSAMTDAEDASARTKTSTIFNSLQSIAASQQCGDAVDDGLLETGPSVQTMQYFSRIAVFYCDAIHTYFAALEAEDASETQYLGHVQALHTIFKLTQVLYFPEDGRGLGVIGEELLHWLNAHDVAPTTEQGQEIAKTSPSHEHPEYWDYLFRCVLRGFYTTAATVLQSYISTSESPTLRSIATFATEQAFFSAHRNWHTSVRVFLTRLLCKMDAVQEELAQAPHATANPENIRLELEAQFRCLLELLIGVRDRILEFSEDWREAVCAWGTLVQPALKRDDLPDVVQLVTEKFPVDGTLPSEMVLVAVMRGDMSKVIKLCTSFDEWLATHVGDLCNKAQLFENGPAGEEGAPLMDKVLFTWADTLLQEERLWRMALEYIAVIGTPVARTKMREVVFSVPLLEGSSDPDAQFRRVEEVLGACIEYGMDDEVRIVCQRVAQGLLERKQYGVAIAYSVRARDAQLVRTIANSMLHDYVEHGPEHFIRSVDTIPRVLLDGAESLAKEAGFGKQDAHFGTSSIFSAETFAPLVFHVKYRDFHELYLKQETWLAAAQVLVGLMTSDVTPESFLSVLLVDALPLLQASELYFSSTESYELLRIVEKIGALDTSAEASDYYFYWLEQLLQHSDANTDTKQSASARRTLAQERMQVVRLAIAQYLSRVLVENRI</sequence>
<gene>
    <name evidence="10" type="ORF">MVES_002822</name>
</gene>
<dbReference type="PANTHER" id="PTHR13373">
    <property type="entry name" value="FROUNT PROTEIN-RELATED"/>
    <property type="match status" value="1"/>
</dbReference>
<keyword evidence="6 9" id="KW-0811">Translocation</keyword>
<keyword evidence="3 9" id="KW-0813">Transport</keyword>
<comment type="subcellular location">
    <subcellularLocation>
        <location evidence="1 9">Nucleus</location>
        <location evidence="1 9">Nuclear pore complex</location>
    </subcellularLocation>
</comment>
<keyword evidence="9" id="KW-0472">Membrane</keyword>
<dbReference type="Proteomes" id="UP000232875">
    <property type="component" value="Unassembled WGS sequence"/>
</dbReference>
<comment type="subunit">
    <text evidence="9">Component of the nuclear pore complex (NPC).</text>
</comment>
<accession>A0A2N1J9L6</accession>
<evidence type="ECO:0000313" key="11">
    <source>
        <dbReference type="Proteomes" id="UP000232875"/>
    </source>
</evidence>
<dbReference type="AlphaFoldDB" id="A0A2N1J9L6"/>
<proteinExistence type="inferred from homology"/>
<name>A0A2N1J9L6_9BASI</name>